<dbReference type="Pfam" id="PF12840">
    <property type="entry name" value="HTH_20"/>
    <property type="match status" value="1"/>
</dbReference>
<evidence type="ECO:0000259" key="4">
    <source>
        <dbReference type="PROSITE" id="PS50987"/>
    </source>
</evidence>
<dbReference type="AlphaFoldDB" id="A0A930G2U8"/>
<evidence type="ECO:0000313" key="5">
    <source>
        <dbReference type="EMBL" id="MBF1166188.1"/>
    </source>
</evidence>
<sequence length="181" mass="18988">METLSAAELLAALRDESRLAIFRLLVEAGPEGINPSAIGEQLGMAPATLSFHLAHLRPAGLIGGERESRFIRYSANYATMDDLIAFLASNCCGGALLPAADPADPTLRGPGRAAMAVGNLAFCEDDFPVAGGRCLPGQRHSQIHSARVDLGCSCTSRPSSKCLSPRCSCRSACIRGRSSLT</sequence>
<dbReference type="InterPro" id="IPR051011">
    <property type="entry name" value="Metal_resp_trans_reg"/>
</dbReference>
<feature type="domain" description="HTH arsR-type" evidence="4">
    <location>
        <begin position="1"/>
        <end position="95"/>
    </location>
</feature>
<dbReference type="PANTHER" id="PTHR43132:SF2">
    <property type="entry name" value="ARSENICAL RESISTANCE OPERON REPRESSOR ARSR-RELATED"/>
    <property type="match status" value="1"/>
</dbReference>
<dbReference type="NCBIfam" id="NF033788">
    <property type="entry name" value="HTH_metalloreg"/>
    <property type="match status" value="1"/>
</dbReference>
<dbReference type="InterPro" id="IPR036390">
    <property type="entry name" value="WH_DNA-bd_sf"/>
</dbReference>
<proteinExistence type="predicted"/>
<keyword evidence="2" id="KW-0238">DNA-binding</keyword>
<evidence type="ECO:0000256" key="1">
    <source>
        <dbReference type="ARBA" id="ARBA00023015"/>
    </source>
</evidence>
<reference evidence="5" key="1">
    <citation type="submission" date="2020-04" db="EMBL/GenBank/DDBJ databases">
        <title>Deep metagenomics examines the oral microbiome during advanced dental caries in children, revealing novel taxa and co-occurrences with host molecules.</title>
        <authorList>
            <person name="Baker J.L."/>
            <person name="Morton J.T."/>
            <person name="Dinis M."/>
            <person name="Alvarez R."/>
            <person name="Tran N.C."/>
            <person name="Knight R."/>
            <person name="Edlund A."/>
        </authorList>
    </citation>
    <scope>NUCLEOTIDE SEQUENCE</scope>
    <source>
        <strain evidence="5">JCVI_32_bin.24</strain>
    </source>
</reference>
<dbReference type="PRINTS" id="PR00778">
    <property type="entry name" value="HTHARSR"/>
</dbReference>
<dbReference type="PROSITE" id="PS50987">
    <property type="entry name" value="HTH_ARSR_2"/>
    <property type="match status" value="1"/>
</dbReference>
<organism evidence="5 6">
    <name type="scientific">Dechloromonas agitata</name>
    <dbReference type="NCBI Taxonomy" id="73030"/>
    <lineage>
        <taxon>Bacteria</taxon>
        <taxon>Pseudomonadati</taxon>
        <taxon>Pseudomonadota</taxon>
        <taxon>Betaproteobacteria</taxon>
        <taxon>Rhodocyclales</taxon>
        <taxon>Azonexaceae</taxon>
        <taxon>Dechloromonas</taxon>
    </lineage>
</organism>
<accession>A0A930G2U8</accession>
<evidence type="ECO:0000256" key="2">
    <source>
        <dbReference type="ARBA" id="ARBA00023125"/>
    </source>
</evidence>
<protein>
    <submittedName>
        <fullName evidence="5">Helix-turn-helix transcriptional regulator</fullName>
    </submittedName>
</protein>
<name>A0A930G2U8_9RHOO</name>
<dbReference type="InterPro" id="IPR011991">
    <property type="entry name" value="ArsR-like_HTH"/>
</dbReference>
<dbReference type="GO" id="GO:0003677">
    <property type="term" value="F:DNA binding"/>
    <property type="evidence" value="ECO:0007669"/>
    <property type="project" value="UniProtKB-KW"/>
</dbReference>
<dbReference type="EMBL" id="JABZMI010000372">
    <property type="protein sequence ID" value="MBF1166188.1"/>
    <property type="molecule type" value="Genomic_DNA"/>
</dbReference>
<dbReference type="CDD" id="cd00090">
    <property type="entry name" value="HTH_ARSR"/>
    <property type="match status" value="1"/>
</dbReference>
<dbReference type="InterPro" id="IPR001845">
    <property type="entry name" value="HTH_ArsR_DNA-bd_dom"/>
</dbReference>
<dbReference type="SUPFAM" id="SSF46785">
    <property type="entry name" value="Winged helix' DNA-binding domain"/>
    <property type="match status" value="1"/>
</dbReference>
<gene>
    <name evidence="5" type="ORF">HXL68_14240</name>
</gene>
<dbReference type="SMART" id="SM00418">
    <property type="entry name" value="HTH_ARSR"/>
    <property type="match status" value="1"/>
</dbReference>
<dbReference type="PANTHER" id="PTHR43132">
    <property type="entry name" value="ARSENICAL RESISTANCE OPERON REPRESSOR ARSR-RELATED"/>
    <property type="match status" value="1"/>
</dbReference>
<evidence type="ECO:0000256" key="3">
    <source>
        <dbReference type="ARBA" id="ARBA00023163"/>
    </source>
</evidence>
<comment type="caution">
    <text evidence="5">The sequence shown here is derived from an EMBL/GenBank/DDBJ whole genome shotgun (WGS) entry which is preliminary data.</text>
</comment>
<dbReference type="Gene3D" id="1.10.10.10">
    <property type="entry name" value="Winged helix-like DNA-binding domain superfamily/Winged helix DNA-binding domain"/>
    <property type="match status" value="1"/>
</dbReference>
<keyword evidence="3" id="KW-0804">Transcription</keyword>
<keyword evidence="1" id="KW-0805">Transcription regulation</keyword>
<dbReference type="GO" id="GO:0003700">
    <property type="term" value="F:DNA-binding transcription factor activity"/>
    <property type="evidence" value="ECO:0007669"/>
    <property type="project" value="InterPro"/>
</dbReference>
<evidence type="ECO:0000313" key="6">
    <source>
        <dbReference type="Proteomes" id="UP000718593"/>
    </source>
</evidence>
<dbReference type="Proteomes" id="UP000718593">
    <property type="component" value="Unassembled WGS sequence"/>
</dbReference>
<dbReference type="InterPro" id="IPR036388">
    <property type="entry name" value="WH-like_DNA-bd_sf"/>
</dbReference>